<feature type="coiled-coil region" evidence="1">
    <location>
        <begin position="392"/>
        <end position="419"/>
    </location>
</feature>
<dbReference type="AlphaFoldDB" id="A0A4P7XDC2"/>
<dbReference type="PROSITE" id="PS50906">
    <property type="entry name" value="NIT"/>
    <property type="match status" value="1"/>
</dbReference>
<evidence type="ECO:0000313" key="5">
    <source>
        <dbReference type="Proteomes" id="UP000298049"/>
    </source>
</evidence>
<keyword evidence="1" id="KW-0175">Coiled coil</keyword>
<accession>A0A4P7XDC2</accession>
<dbReference type="KEGG" id="hmi:soil367_00665"/>
<feature type="domain" description="ANTAR" evidence="3">
    <location>
        <begin position="402"/>
        <end position="463"/>
    </location>
</feature>
<evidence type="ECO:0000259" key="3">
    <source>
        <dbReference type="PROSITE" id="PS50921"/>
    </source>
</evidence>
<organism evidence="4 5">
    <name type="scientific">Hydrocarboniclastica marina</name>
    <dbReference type="NCBI Taxonomy" id="2259620"/>
    <lineage>
        <taxon>Bacteria</taxon>
        <taxon>Pseudomonadati</taxon>
        <taxon>Pseudomonadota</taxon>
        <taxon>Gammaproteobacteria</taxon>
        <taxon>Alteromonadales</taxon>
        <taxon>Alteromonadaceae</taxon>
        <taxon>Hydrocarboniclastica</taxon>
    </lineage>
</organism>
<dbReference type="Pfam" id="PF08376">
    <property type="entry name" value="NIT"/>
    <property type="match status" value="1"/>
</dbReference>
<dbReference type="OrthoDB" id="9782798at2"/>
<gene>
    <name evidence="4" type="ORF">soil367_00665</name>
</gene>
<dbReference type="SMART" id="SM01012">
    <property type="entry name" value="ANTAR"/>
    <property type="match status" value="1"/>
</dbReference>
<dbReference type="PROSITE" id="PS50921">
    <property type="entry name" value="ANTAR"/>
    <property type="match status" value="1"/>
</dbReference>
<dbReference type="Proteomes" id="UP000298049">
    <property type="component" value="Chromosome"/>
</dbReference>
<name>A0A4P7XDC2_9ALTE</name>
<sequence length="475" mass="53355">MVLLLHVFLSHIFFARAREHECDDHAYRVQEPGMKPEQTAGASATDYLVASKNCEIIALEAFLRMGRLVVAVSNLVHALQRERGAANLYLGAGGREHGDCLGQMEAGTDQQYDRFRAALEEMGTEVSGVQGGSRFFSRIAYVVHAFSELGELRHQVRSNQLSPEGASKVYSGLVHGLLSIVFEAAETAMDPSISRLLVAMFNFMQGKELAGQERAAAAAGFAMGQFDPSLKERLDHLDEAQQRCFEVFMEFAEAPARTEWQKVKDAPEQQELDRLRRLARARPDERAAEPAALNKGIDQRWFWIATGRIDAMKAVEDQLESRLHELCEEKLRDAREGLARQQTLIEDLLHQEHDPAQSFIVFCSAPGDVRAEFQQDSYHTDGVSPGLGRSIIDLVQAQSQRLQQMNDELTAARTALEERKLLDKAKLLLMKHRGMSEEQAYKMLRQTAMDQSRRLVDVARAMVAIGDVWTRTESK</sequence>
<evidence type="ECO:0000259" key="2">
    <source>
        <dbReference type="PROSITE" id="PS50906"/>
    </source>
</evidence>
<dbReference type="Pfam" id="PF03861">
    <property type="entry name" value="ANTAR"/>
    <property type="match status" value="1"/>
</dbReference>
<dbReference type="Gene3D" id="1.10.10.10">
    <property type="entry name" value="Winged helix-like DNA-binding domain superfamily/Winged helix DNA-binding domain"/>
    <property type="match status" value="1"/>
</dbReference>
<dbReference type="SUPFAM" id="SSF52172">
    <property type="entry name" value="CheY-like"/>
    <property type="match status" value="1"/>
</dbReference>
<dbReference type="InterPro" id="IPR013587">
    <property type="entry name" value="Nitrate/nitrite_sensing"/>
</dbReference>
<protein>
    <submittedName>
        <fullName evidence="4">ANTAR domain-containing protein</fullName>
    </submittedName>
</protein>
<dbReference type="InterPro" id="IPR010910">
    <property type="entry name" value="Nitrate/nitrite_sensing_bac"/>
</dbReference>
<dbReference type="InterPro" id="IPR036388">
    <property type="entry name" value="WH-like_DNA-bd_sf"/>
</dbReference>
<dbReference type="InterPro" id="IPR011006">
    <property type="entry name" value="CheY-like_superfamily"/>
</dbReference>
<evidence type="ECO:0000313" key="4">
    <source>
        <dbReference type="EMBL" id="QCF24585.1"/>
    </source>
</evidence>
<dbReference type="GO" id="GO:0003723">
    <property type="term" value="F:RNA binding"/>
    <property type="evidence" value="ECO:0007669"/>
    <property type="project" value="InterPro"/>
</dbReference>
<feature type="domain" description="NIT" evidence="2">
    <location>
        <begin position="70"/>
        <end position="330"/>
    </location>
</feature>
<reference evidence="4 5" key="1">
    <citation type="submission" date="2018-07" db="EMBL/GenBank/DDBJ databases">
        <title>Marsedoiliclastica nanhaica gen. nov. sp. nov., a novel marine hydrocarbonoclastic bacterium isolated from an in-situ enriched hydrocarbon-degrading consortium in deep-sea sediment.</title>
        <authorList>
            <person name="Dong C."/>
            <person name="Ma T."/>
            <person name="Liu R."/>
            <person name="Shao Z."/>
        </authorList>
    </citation>
    <scope>NUCLEOTIDE SEQUENCE [LARGE SCALE GENOMIC DNA]</scope>
    <source>
        <strain evidence="5">soil36-7</strain>
    </source>
</reference>
<dbReference type="InterPro" id="IPR005561">
    <property type="entry name" value="ANTAR"/>
</dbReference>
<dbReference type="EMBL" id="CP031093">
    <property type="protein sequence ID" value="QCF24585.1"/>
    <property type="molecule type" value="Genomic_DNA"/>
</dbReference>
<keyword evidence="5" id="KW-1185">Reference proteome</keyword>
<evidence type="ECO:0000256" key="1">
    <source>
        <dbReference type="SAM" id="Coils"/>
    </source>
</evidence>
<proteinExistence type="predicted"/>